<dbReference type="OrthoDB" id="580892at2"/>
<organism evidence="7 8">
    <name type="scientific">Prosthecobacter debontii</name>
    <dbReference type="NCBI Taxonomy" id="48467"/>
    <lineage>
        <taxon>Bacteria</taxon>
        <taxon>Pseudomonadati</taxon>
        <taxon>Verrucomicrobiota</taxon>
        <taxon>Verrucomicrobiia</taxon>
        <taxon>Verrucomicrobiales</taxon>
        <taxon>Verrucomicrobiaceae</taxon>
        <taxon>Prosthecobacter</taxon>
    </lineage>
</organism>
<evidence type="ECO:0000313" key="7">
    <source>
        <dbReference type="EMBL" id="SKA93176.1"/>
    </source>
</evidence>
<dbReference type="EMBL" id="FUYE01000005">
    <property type="protein sequence ID" value="SKA93176.1"/>
    <property type="molecule type" value="Genomic_DNA"/>
</dbReference>
<feature type="transmembrane region" description="Helical" evidence="6">
    <location>
        <begin position="130"/>
        <end position="147"/>
    </location>
</feature>
<feature type="transmembrane region" description="Helical" evidence="6">
    <location>
        <begin position="21"/>
        <end position="39"/>
    </location>
</feature>
<feature type="transmembrane region" description="Helical" evidence="6">
    <location>
        <begin position="87"/>
        <end position="110"/>
    </location>
</feature>
<feature type="transmembrane region" description="Helical" evidence="6">
    <location>
        <begin position="313"/>
        <end position="329"/>
    </location>
</feature>
<feature type="transmembrane region" description="Helical" evidence="6">
    <location>
        <begin position="186"/>
        <end position="208"/>
    </location>
</feature>
<evidence type="ECO:0000256" key="1">
    <source>
        <dbReference type="ARBA" id="ARBA00004651"/>
    </source>
</evidence>
<dbReference type="Pfam" id="PF13440">
    <property type="entry name" value="Polysacc_synt_3"/>
    <property type="match status" value="1"/>
</dbReference>
<feature type="transmembrane region" description="Helical" evidence="6">
    <location>
        <begin position="341"/>
        <end position="359"/>
    </location>
</feature>
<keyword evidence="5 6" id="KW-0472">Membrane</keyword>
<feature type="transmembrane region" description="Helical" evidence="6">
    <location>
        <begin position="408"/>
        <end position="427"/>
    </location>
</feature>
<dbReference type="PANTHER" id="PTHR30250:SF26">
    <property type="entry name" value="PSMA PROTEIN"/>
    <property type="match status" value="1"/>
</dbReference>
<accession>A0A1T4XUE2</accession>
<name>A0A1T4XUE2_9BACT</name>
<evidence type="ECO:0000256" key="4">
    <source>
        <dbReference type="ARBA" id="ARBA00022989"/>
    </source>
</evidence>
<keyword evidence="8" id="KW-1185">Reference proteome</keyword>
<feature type="transmembrane region" description="Helical" evidence="6">
    <location>
        <begin position="252"/>
        <end position="269"/>
    </location>
</feature>
<feature type="transmembrane region" description="Helical" evidence="6">
    <location>
        <begin position="380"/>
        <end position="402"/>
    </location>
</feature>
<dbReference type="AlphaFoldDB" id="A0A1T4XUE2"/>
<dbReference type="RefSeq" id="WP_139373173.1">
    <property type="nucleotide sequence ID" value="NZ_FUYE01000005.1"/>
</dbReference>
<dbReference type="InterPro" id="IPR050833">
    <property type="entry name" value="Poly_Biosynth_Transport"/>
</dbReference>
<dbReference type="Proteomes" id="UP000190774">
    <property type="component" value="Unassembled WGS sequence"/>
</dbReference>
<proteinExistence type="predicted"/>
<feature type="transmembrane region" description="Helical" evidence="6">
    <location>
        <begin position="473"/>
        <end position="495"/>
    </location>
</feature>
<feature type="transmembrane region" description="Helical" evidence="6">
    <location>
        <begin position="159"/>
        <end position="180"/>
    </location>
</feature>
<dbReference type="STRING" id="48467.SAMN02745166_02049"/>
<feature type="transmembrane region" description="Helical" evidence="6">
    <location>
        <begin position="229"/>
        <end position="246"/>
    </location>
</feature>
<evidence type="ECO:0000256" key="3">
    <source>
        <dbReference type="ARBA" id="ARBA00022692"/>
    </source>
</evidence>
<dbReference type="GO" id="GO:0005886">
    <property type="term" value="C:plasma membrane"/>
    <property type="evidence" value="ECO:0007669"/>
    <property type="project" value="UniProtKB-SubCell"/>
</dbReference>
<sequence length="522" mass="57936">MSEANIHHQMVRDTLSNYVRTAVAMAVGLVTFRLLYQHFDREEFGFWSLLWSVFGYGILLDFGFGFAAQKRVAELSVQHKWDELGHVLSSILIFYSGIAVLLAGGALLSAPWLVEWCGVPAQRAAEFKTVLVVFFVGIGLAFPLGIFPEILRGQRRISLVNWITTLALVTRLALILVALWKQWSFLSIMLIALGSALAPDCISAFFALRRMPKVKLRPTWAAMGTMRHTMAFSLFAYLGTATNLVLGKTDQLVITSALGVAAIALYQSGAKVAEVFREFTRQVQDTLSPVAAHLHAGAQHEALRALLVQGTRWSILIATPLYLMCAFYLDELLHLLTGDAALTHETWLTGQILLVWYYTTILTHSVSKRVFIMTGHEKKLMWLGLAEAGANLVLSVGLVMWLKSVTAVALGSLIPTLWLGWLYLWPWQARESGMSSLALLRKTVLPAWTASLPVLAALLLLKNLPLIPDGHPLLVLLSEGSIAGVVALVSLWFLAMSRDERQKIKRRFIRKRVTKVSVVIPI</sequence>
<keyword evidence="4 6" id="KW-1133">Transmembrane helix</keyword>
<feature type="transmembrane region" description="Helical" evidence="6">
    <location>
        <begin position="45"/>
        <end position="67"/>
    </location>
</feature>
<gene>
    <name evidence="7" type="ORF">SAMN02745166_02049</name>
</gene>
<reference evidence="8" key="1">
    <citation type="submission" date="2017-02" db="EMBL/GenBank/DDBJ databases">
        <authorList>
            <person name="Varghese N."/>
            <person name="Submissions S."/>
        </authorList>
    </citation>
    <scope>NUCLEOTIDE SEQUENCE [LARGE SCALE GENOMIC DNA]</scope>
    <source>
        <strain evidence="8">ATCC 700200</strain>
    </source>
</reference>
<keyword evidence="2" id="KW-1003">Cell membrane</keyword>
<dbReference type="PANTHER" id="PTHR30250">
    <property type="entry name" value="PST FAMILY PREDICTED COLANIC ACID TRANSPORTER"/>
    <property type="match status" value="1"/>
</dbReference>
<keyword evidence="3 6" id="KW-0812">Transmembrane</keyword>
<evidence type="ECO:0000313" key="8">
    <source>
        <dbReference type="Proteomes" id="UP000190774"/>
    </source>
</evidence>
<evidence type="ECO:0000256" key="5">
    <source>
        <dbReference type="ARBA" id="ARBA00023136"/>
    </source>
</evidence>
<evidence type="ECO:0000256" key="6">
    <source>
        <dbReference type="SAM" id="Phobius"/>
    </source>
</evidence>
<protein>
    <submittedName>
        <fullName evidence="7">Membrane protein involved in the export of O-antigen and teichoic acid</fullName>
    </submittedName>
</protein>
<feature type="transmembrane region" description="Helical" evidence="6">
    <location>
        <begin position="439"/>
        <end position="461"/>
    </location>
</feature>
<evidence type="ECO:0000256" key="2">
    <source>
        <dbReference type="ARBA" id="ARBA00022475"/>
    </source>
</evidence>
<comment type="subcellular location">
    <subcellularLocation>
        <location evidence="1">Cell membrane</location>
        <topology evidence="1">Multi-pass membrane protein</topology>
    </subcellularLocation>
</comment>